<proteinExistence type="predicted"/>
<gene>
    <name evidence="2" type="ORF">L917_06681</name>
</gene>
<dbReference type="Proteomes" id="UP000054423">
    <property type="component" value="Unassembled WGS sequence"/>
</dbReference>
<feature type="region of interest" description="Disordered" evidence="1">
    <location>
        <begin position="1"/>
        <end position="20"/>
    </location>
</feature>
<reference evidence="2" key="1">
    <citation type="submission" date="2013-11" db="EMBL/GenBank/DDBJ databases">
        <title>The Genome Sequence of Phytophthora parasitica CHvinca01.</title>
        <authorList>
            <consortium name="The Broad Institute Genomics Platform"/>
            <person name="Russ C."/>
            <person name="Tyler B."/>
            <person name="Panabieres F."/>
            <person name="Shan W."/>
            <person name="Tripathy S."/>
            <person name="Grunwald N."/>
            <person name="Machado M."/>
            <person name="Johnson C.S."/>
            <person name="Arredondo F."/>
            <person name="Hong C."/>
            <person name="Coffey M."/>
            <person name="Young S.K."/>
            <person name="Zeng Q."/>
            <person name="Gargeya S."/>
            <person name="Fitzgerald M."/>
            <person name="Abouelleil A."/>
            <person name="Alvarado L."/>
            <person name="Chapman S.B."/>
            <person name="Gainer-Dewar J."/>
            <person name="Goldberg J."/>
            <person name="Griggs A."/>
            <person name="Gujja S."/>
            <person name="Hansen M."/>
            <person name="Howarth C."/>
            <person name="Imamovic A."/>
            <person name="Ireland A."/>
            <person name="Larimer J."/>
            <person name="McCowan C."/>
            <person name="Murphy C."/>
            <person name="Pearson M."/>
            <person name="Poon T.W."/>
            <person name="Priest M."/>
            <person name="Roberts A."/>
            <person name="Saif S."/>
            <person name="Shea T."/>
            <person name="Sykes S."/>
            <person name="Wortman J."/>
            <person name="Nusbaum C."/>
            <person name="Birren B."/>
        </authorList>
    </citation>
    <scope>NUCLEOTIDE SEQUENCE [LARGE SCALE GENOMIC DNA]</scope>
    <source>
        <strain evidence="2">CHvinca01</strain>
    </source>
</reference>
<protein>
    <submittedName>
        <fullName evidence="2">Uncharacterized protein</fullName>
    </submittedName>
</protein>
<evidence type="ECO:0000313" key="2">
    <source>
        <dbReference type="EMBL" id="ETL95548.1"/>
    </source>
</evidence>
<sequence>MRQGPSVCHRSVHGPVHAAASPGRRRWRAYSASTCSPGTTGRRVDAFGFSA</sequence>
<dbReference type="EMBL" id="KI679041">
    <property type="protein sequence ID" value="ETL95548.1"/>
    <property type="molecule type" value="Genomic_DNA"/>
</dbReference>
<accession>W2LDL8</accession>
<organism evidence="2">
    <name type="scientific">Phytophthora nicotianae</name>
    <name type="common">Potato buckeye rot agent</name>
    <name type="synonym">Phytophthora parasitica</name>
    <dbReference type="NCBI Taxonomy" id="4792"/>
    <lineage>
        <taxon>Eukaryota</taxon>
        <taxon>Sar</taxon>
        <taxon>Stramenopiles</taxon>
        <taxon>Oomycota</taxon>
        <taxon>Peronosporomycetes</taxon>
        <taxon>Peronosporales</taxon>
        <taxon>Peronosporaceae</taxon>
        <taxon>Phytophthora</taxon>
    </lineage>
</organism>
<name>W2LDL8_PHYNI</name>
<evidence type="ECO:0000256" key="1">
    <source>
        <dbReference type="SAM" id="MobiDB-lite"/>
    </source>
</evidence>
<dbReference type="AlphaFoldDB" id="W2LDL8"/>